<sequence length="502" mass="52740">MGKNNNNTKKPSNNDNGNKNNGSKQQQPSPWPLNAKAKDAEKAKERAQAVNGTPLPSPPESPKKDTPPLAATLVNDTKGQKPSRLDTTSAGPGSSGANPNGTSSTAAATVGPSGSGNGRDPAAAAAVVGLVGAMKDTLGAVGQTLDALASQSARVAELGPAIDAMQQVQALRGEVERQQREQEDRMQQEKEMLQEQLKGHIREHLRPLANQIVADVVQREVIGRVSQKLTERIPSSLREEVNEYKLKIVQAKARLHNSEARRHNALIRASGLEEPLQALLRPLDIPATSNAQMPTPPATASSTMSAASLRAQVGAAGRDSTRLSVNTDLRSPRITTSPRSAVGAVTTTPGGTRHSQALVPPTPSPLFPPNLSTLVSLGPDEVKALVREYGLVPEGDGDDGPRASTAARGAGRGSTSPRPVSHITNVSDAGQSWIEAGLDGTREDDLNKFMRYIGVGFQVLPSAPVITLGNGATASFSTGIPTSPDGLMRSPLVERPEYAFVR</sequence>
<evidence type="ECO:0000313" key="3">
    <source>
        <dbReference type="EMBL" id="TFK82367.1"/>
    </source>
</evidence>
<name>A0A5C3P0M0_9APHY</name>
<reference evidence="3 4" key="1">
    <citation type="journal article" date="2019" name="Nat. Ecol. Evol.">
        <title>Megaphylogeny resolves global patterns of mushroom evolution.</title>
        <authorList>
            <person name="Varga T."/>
            <person name="Krizsan K."/>
            <person name="Foldi C."/>
            <person name="Dima B."/>
            <person name="Sanchez-Garcia M."/>
            <person name="Sanchez-Ramirez S."/>
            <person name="Szollosi G.J."/>
            <person name="Szarkandi J.G."/>
            <person name="Papp V."/>
            <person name="Albert L."/>
            <person name="Andreopoulos W."/>
            <person name="Angelini C."/>
            <person name="Antonin V."/>
            <person name="Barry K.W."/>
            <person name="Bougher N.L."/>
            <person name="Buchanan P."/>
            <person name="Buyck B."/>
            <person name="Bense V."/>
            <person name="Catcheside P."/>
            <person name="Chovatia M."/>
            <person name="Cooper J."/>
            <person name="Damon W."/>
            <person name="Desjardin D."/>
            <person name="Finy P."/>
            <person name="Geml J."/>
            <person name="Haridas S."/>
            <person name="Hughes K."/>
            <person name="Justo A."/>
            <person name="Karasinski D."/>
            <person name="Kautmanova I."/>
            <person name="Kiss B."/>
            <person name="Kocsube S."/>
            <person name="Kotiranta H."/>
            <person name="LaButti K.M."/>
            <person name="Lechner B.E."/>
            <person name="Liimatainen K."/>
            <person name="Lipzen A."/>
            <person name="Lukacs Z."/>
            <person name="Mihaltcheva S."/>
            <person name="Morgado L.N."/>
            <person name="Niskanen T."/>
            <person name="Noordeloos M.E."/>
            <person name="Ohm R.A."/>
            <person name="Ortiz-Santana B."/>
            <person name="Ovrebo C."/>
            <person name="Racz N."/>
            <person name="Riley R."/>
            <person name="Savchenko A."/>
            <person name="Shiryaev A."/>
            <person name="Soop K."/>
            <person name="Spirin V."/>
            <person name="Szebenyi C."/>
            <person name="Tomsovsky M."/>
            <person name="Tulloss R.E."/>
            <person name="Uehling J."/>
            <person name="Grigoriev I.V."/>
            <person name="Vagvolgyi C."/>
            <person name="Papp T."/>
            <person name="Martin F.M."/>
            <person name="Miettinen O."/>
            <person name="Hibbett D.S."/>
            <person name="Nagy L.G."/>
        </authorList>
    </citation>
    <scope>NUCLEOTIDE SEQUENCE [LARGE SCALE GENOMIC DNA]</scope>
    <source>
        <strain evidence="3 4">HHB13444</strain>
    </source>
</reference>
<gene>
    <name evidence="3" type="ORF">K466DRAFT_590584</name>
</gene>
<feature type="compositionally biased region" description="Low complexity" evidence="2">
    <location>
        <begin position="341"/>
        <end position="352"/>
    </location>
</feature>
<feature type="compositionally biased region" description="Basic and acidic residues" evidence="2">
    <location>
        <begin position="36"/>
        <end position="47"/>
    </location>
</feature>
<protein>
    <submittedName>
        <fullName evidence="3">Uncharacterized protein</fullName>
    </submittedName>
</protein>
<feature type="compositionally biased region" description="Low complexity" evidence="2">
    <location>
        <begin position="402"/>
        <end position="419"/>
    </location>
</feature>
<proteinExistence type="predicted"/>
<feature type="region of interest" description="Disordered" evidence="2">
    <location>
        <begin position="392"/>
        <end position="424"/>
    </location>
</feature>
<keyword evidence="1" id="KW-0175">Coiled coil</keyword>
<dbReference type="Proteomes" id="UP000308197">
    <property type="component" value="Unassembled WGS sequence"/>
</dbReference>
<feature type="region of interest" description="Disordered" evidence="2">
    <location>
        <begin position="331"/>
        <end position="365"/>
    </location>
</feature>
<evidence type="ECO:0000313" key="4">
    <source>
        <dbReference type="Proteomes" id="UP000308197"/>
    </source>
</evidence>
<feature type="compositionally biased region" description="Low complexity" evidence="2">
    <location>
        <begin position="1"/>
        <end position="28"/>
    </location>
</feature>
<evidence type="ECO:0000256" key="2">
    <source>
        <dbReference type="SAM" id="MobiDB-lite"/>
    </source>
</evidence>
<keyword evidence="4" id="KW-1185">Reference proteome</keyword>
<feature type="coiled-coil region" evidence="1">
    <location>
        <begin position="161"/>
        <end position="203"/>
    </location>
</feature>
<evidence type="ECO:0000256" key="1">
    <source>
        <dbReference type="SAM" id="Coils"/>
    </source>
</evidence>
<dbReference type="AlphaFoldDB" id="A0A5C3P0M0"/>
<dbReference type="STRING" id="1314778.A0A5C3P0M0"/>
<organism evidence="3 4">
    <name type="scientific">Polyporus arcularius HHB13444</name>
    <dbReference type="NCBI Taxonomy" id="1314778"/>
    <lineage>
        <taxon>Eukaryota</taxon>
        <taxon>Fungi</taxon>
        <taxon>Dikarya</taxon>
        <taxon>Basidiomycota</taxon>
        <taxon>Agaricomycotina</taxon>
        <taxon>Agaricomycetes</taxon>
        <taxon>Polyporales</taxon>
        <taxon>Polyporaceae</taxon>
        <taxon>Polyporus</taxon>
    </lineage>
</organism>
<feature type="region of interest" description="Disordered" evidence="2">
    <location>
        <begin position="1"/>
        <end position="120"/>
    </location>
</feature>
<accession>A0A5C3P0M0</accession>
<dbReference type="EMBL" id="ML211493">
    <property type="protein sequence ID" value="TFK82367.1"/>
    <property type="molecule type" value="Genomic_DNA"/>
</dbReference>
<dbReference type="InParanoid" id="A0A5C3P0M0"/>
<feature type="compositionally biased region" description="Polar residues" evidence="2">
    <location>
        <begin position="85"/>
        <end position="107"/>
    </location>
</feature>